<dbReference type="GeneID" id="28949642"/>
<dbReference type="Proteomes" id="UP000009097">
    <property type="component" value="Unassembled WGS sequence"/>
</dbReference>
<dbReference type="VEuPathDB" id="FungiDB:FOXG_07987"/>
<evidence type="ECO:0000313" key="1">
    <source>
        <dbReference type="EMBL" id="KNB05841.1"/>
    </source>
</evidence>
<gene>
    <name evidence="1" type="ORF">FOXG_07987</name>
</gene>
<proteinExistence type="predicted"/>
<dbReference type="RefSeq" id="XP_018243886.1">
    <property type="nucleotide sequence ID" value="XM_018386702.1"/>
</dbReference>
<organism evidence="1 2">
    <name type="scientific">Fusarium oxysporum f. sp. lycopersici (strain 4287 / CBS 123668 / FGSC 9935 / NRRL 34936)</name>
    <name type="common">Fusarium vascular wilt of tomato</name>
    <dbReference type="NCBI Taxonomy" id="426428"/>
    <lineage>
        <taxon>Eukaryota</taxon>
        <taxon>Fungi</taxon>
        <taxon>Dikarya</taxon>
        <taxon>Ascomycota</taxon>
        <taxon>Pezizomycotina</taxon>
        <taxon>Sordariomycetes</taxon>
        <taxon>Hypocreomycetidae</taxon>
        <taxon>Hypocreales</taxon>
        <taxon>Nectriaceae</taxon>
        <taxon>Fusarium</taxon>
        <taxon>Fusarium oxysporum species complex</taxon>
    </lineage>
</organism>
<dbReference type="AlphaFoldDB" id="A0A0J9V4R6"/>
<evidence type="ECO:0000313" key="2">
    <source>
        <dbReference type="Proteomes" id="UP000009097"/>
    </source>
</evidence>
<name>A0A0J9V4R6_FUSO4</name>
<dbReference type="KEGG" id="fox:FOXG_07987"/>
<reference evidence="1" key="1">
    <citation type="submission" date="2007-04" db="EMBL/GenBank/DDBJ databases">
        <authorList>
            <consortium name="The Broad Institute Genome Sequencing Platform"/>
            <person name="Birren B."/>
            <person name="Lander E."/>
            <person name="Galagan J."/>
            <person name="Nusbaum C."/>
            <person name="Devon K."/>
            <person name="Ma L.-J."/>
            <person name="Jaffe D."/>
            <person name="Butler J."/>
            <person name="Alvarez P."/>
            <person name="Gnerre S."/>
            <person name="Grabherr M."/>
            <person name="Kleber M."/>
            <person name="Mauceli E."/>
            <person name="Brockman W."/>
            <person name="MacCallum I.A."/>
            <person name="Young S."/>
            <person name="LaButti K."/>
            <person name="DeCaprio D."/>
            <person name="Crawford M."/>
            <person name="Koehrsen M."/>
            <person name="Engels R."/>
            <person name="Montgomery P."/>
            <person name="Pearson M."/>
            <person name="Howarth C."/>
            <person name="Larson L."/>
            <person name="White J."/>
            <person name="O'Leary S."/>
            <person name="Kodira C."/>
            <person name="Zeng Q."/>
            <person name="Yandava C."/>
            <person name="Alvarado L."/>
            <person name="Kistler C."/>
            <person name="Shim W.-B."/>
            <person name="Kang S."/>
            <person name="Woloshuk C."/>
        </authorList>
    </citation>
    <scope>NUCLEOTIDE SEQUENCE</scope>
    <source>
        <strain evidence="1">4287</strain>
    </source>
</reference>
<protein>
    <submittedName>
        <fullName evidence="1">NADH-ubiquinone oxidoreductase 78 kDa subunit, mitochondrial</fullName>
    </submittedName>
</protein>
<dbReference type="EMBL" id="DS231703">
    <property type="protein sequence ID" value="KNB05841.1"/>
    <property type="molecule type" value="Genomic_DNA"/>
</dbReference>
<sequence>MPRHTTRPLVLSLISTLLTSELRSGRVTTSSSVRLLVLVLLRLASLLPLLRLPRPSPSSSGSLVLMR</sequence>
<reference evidence="1" key="2">
    <citation type="journal article" date="2010" name="Nature">
        <title>Comparative genomics reveals mobile pathogenicity chromosomes in Fusarium.</title>
        <authorList>
            <person name="Ma L.J."/>
            <person name="van der Does H.C."/>
            <person name="Borkovich K.A."/>
            <person name="Coleman J.J."/>
            <person name="Daboussi M.J."/>
            <person name="Di Pietro A."/>
            <person name="Dufresne M."/>
            <person name="Freitag M."/>
            <person name="Grabherr M."/>
            <person name="Henrissat B."/>
            <person name="Houterman P.M."/>
            <person name="Kang S."/>
            <person name="Shim W.B."/>
            <person name="Woloshuk C."/>
            <person name="Xie X."/>
            <person name="Xu J.R."/>
            <person name="Antoniw J."/>
            <person name="Baker S.E."/>
            <person name="Bluhm B.H."/>
            <person name="Breakspear A."/>
            <person name="Brown D.W."/>
            <person name="Butchko R.A."/>
            <person name="Chapman S."/>
            <person name="Coulson R."/>
            <person name="Coutinho P.M."/>
            <person name="Danchin E.G."/>
            <person name="Diener A."/>
            <person name="Gale L.R."/>
            <person name="Gardiner D.M."/>
            <person name="Goff S."/>
            <person name="Hammond-Kosack K.E."/>
            <person name="Hilburn K."/>
            <person name="Hua-Van A."/>
            <person name="Jonkers W."/>
            <person name="Kazan K."/>
            <person name="Kodira C.D."/>
            <person name="Koehrsen M."/>
            <person name="Kumar L."/>
            <person name="Lee Y.H."/>
            <person name="Li L."/>
            <person name="Manners J.M."/>
            <person name="Miranda-Saavedra D."/>
            <person name="Mukherjee M."/>
            <person name="Park G."/>
            <person name="Park J."/>
            <person name="Park S.Y."/>
            <person name="Proctor R.H."/>
            <person name="Regev A."/>
            <person name="Ruiz-Roldan M.C."/>
            <person name="Sain D."/>
            <person name="Sakthikumar S."/>
            <person name="Sykes S."/>
            <person name="Schwartz D.C."/>
            <person name="Turgeon B.G."/>
            <person name="Wapinski I."/>
            <person name="Yoder O."/>
            <person name="Young S."/>
            <person name="Zeng Q."/>
            <person name="Zhou S."/>
            <person name="Galagan J."/>
            <person name="Cuomo C.A."/>
            <person name="Kistler H.C."/>
            <person name="Rep M."/>
        </authorList>
    </citation>
    <scope>NUCLEOTIDE SEQUENCE [LARGE SCALE GENOMIC DNA]</scope>
    <source>
        <strain evidence="1">4287</strain>
    </source>
</reference>
<accession>A0A0J9V4R6</accession>